<dbReference type="GO" id="GO:0005506">
    <property type="term" value="F:iron ion binding"/>
    <property type="evidence" value="ECO:0007669"/>
    <property type="project" value="InterPro"/>
</dbReference>
<dbReference type="PANTHER" id="PTHR47955">
    <property type="entry name" value="CYTOCHROME P450 FAMILY 71 PROTEIN"/>
    <property type="match status" value="1"/>
</dbReference>
<sequence length="755" mass="85772">MFLQLGFIPTLVVSSAQVAKEIFKTHDIIFSGRPVLYAAKKLSYNCSAVSFAPYGDYWLEMRKIVMLELLGQKRVRAFQSVREEEVKTLIKTVTSISTSLNYSGVVNLSELMVTLANNVVCGVAFGKKYNGSYYDGGDSENNGKSGGIRELLHETQNVLGGFCMADFFPPWLTWINKFNGLERRLNKCFRDLDNFYDKVIEEHYHHFDPNHNHNQTKHIEDVVDVLLQSLKDFLNCTNLEVKTGSNQVEQNEDTPGMVQRRKLNLPPGPIRLPIIGNLHQLLGNTLPHQTFGRLSHQYGPIMFLQLGFIPTLVVSSAQVAKEIFKTHDIIFSGRPVLYAAKKLSYNCSAVSFAPYGDYWREMRKIVMLELLGQKRVRAFQSVREEEVKTLIKTVTSISTSLNYSGVVNLSELMVTLANNVVCGVAFGKKYNGSYYDGGDSENNGKSGGIRELLHETQNVLGGFCMADFYPRWLTWINKFNGLERRLNKCFRDLDNFYDKVIEEHYHHFDPNHNQTKHNEDVVDVLLQLQRDPNQALKINNNQIKGVITDLFIAGTDTTSASLVWIMAELMMNPEAMKRAQKEVREVANGKGFVEEIQLSKLNYIKLVIKEGLRLHPPVPLLVPRETTEFCRVKGYDIPSGTRVFVNAGEIGRDSNHWEKPNEFWPERFLESSSSSSIDYTGKHFELLPFGVGRRGCPGINFAAVLIELTLANLLCRFDWELPNGMKRQDLNMEEVFGLTMNKKIPLCLVAKVVDF</sequence>
<keyword evidence="4 8" id="KW-0479">Metal-binding</keyword>
<reference evidence="9 10" key="1">
    <citation type="journal article" date="2020" name="bioRxiv">
        <title>Sequence and annotation of 42 cannabis genomes reveals extensive copy number variation in cannabinoid synthesis and pathogen resistance genes.</title>
        <authorList>
            <person name="Mckernan K.J."/>
            <person name="Helbert Y."/>
            <person name="Kane L.T."/>
            <person name="Ebling H."/>
            <person name="Zhang L."/>
            <person name="Liu B."/>
            <person name="Eaton Z."/>
            <person name="Mclaughlin S."/>
            <person name="Kingan S."/>
            <person name="Baybayan P."/>
            <person name="Concepcion G."/>
            <person name="Jordan M."/>
            <person name="Riva A."/>
            <person name="Barbazuk W."/>
            <person name="Harkins T."/>
        </authorList>
    </citation>
    <scope>NUCLEOTIDE SEQUENCE [LARGE SCALE GENOMIC DNA]</scope>
    <source>
        <strain evidence="10">cv. Jamaican Lion 4</strain>
        <tissue evidence="9">Leaf</tissue>
    </source>
</reference>
<proteinExistence type="inferred from homology"/>
<evidence type="ECO:0000256" key="6">
    <source>
        <dbReference type="ARBA" id="ARBA00023004"/>
    </source>
</evidence>
<comment type="similarity">
    <text evidence="2">Belongs to the cytochrome P450 family.</text>
</comment>
<dbReference type="InterPro" id="IPR002401">
    <property type="entry name" value="Cyt_P450_E_grp-I"/>
</dbReference>
<comment type="cofactor">
    <cofactor evidence="1 8">
        <name>heme</name>
        <dbReference type="ChEBI" id="CHEBI:30413"/>
    </cofactor>
</comment>
<evidence type="ECO:0000256" key="8">
    <source>
        <dbReference type="PIRSR" id="PIRSR602401-1"/>
    </source>
</evidence>
<accession>A0A7J6FIW9</accession>
<evidence type="ECO:0000256" key="5">
    <source>
        <dbReference type="ARBA" id="ARBA00023002"/>
    </source>
</evidence>
<dbReference type="InterPro" id="IPR017972">
    <property type="entry name" value="Cyt_P450_CS"/>
</dbReference>
<comment type="caution">
    <text evidence="9">The sequence shown here is derived from an EMBL/GenBank/DDBJ whole genome shotgun (WGS) entry which is preliminary data.</text>
</comment>
<evidence type="ECO:0000256" key="7">
    <source>
        <dbReference type="ARBA" id="ARBA00023033"/>
    </source>
</evidence>
<protein>
    <recommendedName>
        <fullName evidence="11">Cytochrome P450</fullName>
    </recommendedName>
</protein>
<dbReference type="PROSITE" id="PS00086">
    <property type="entry name" value="CYTOCHROME_P450"/>
    <property type="match status" value="1"/>
</dbReference>
<dbReference type="EMBL" id="JAATIQ010000203">
    <property type="protein sequence ID" value="KAF4370652.1"/>
    <property type="molecule type" value="Genomic_DNA"/>
</dbReference>
<dbReference type="PANTHER" id="PTHR47955:SF19">
    <property type="entry name" value="CYTOCHROME P450 71A9-LIKE ISOFORM X1"/>
    <property type="match status" value="1"/>
</dbReference>
<keyword evidence="3 8" id="KW-0349">Heme</keyword>
<dbReference type="Pfam" id="PF00067">
    <property type="entry name" value="p450"/>
    <property type="match status" value="2"/>
</dbReference>
<name>A0A7J6FIW9_CANSA</name>
<dbReference type="GO" id="GO:0004497">
    <property type="term" value="F:monooxygenase activity"/>
    <property type="evidence" value="ECO:0007669"/>
    <property type="project" value="UniProtKB-KW"/>
</dbReference>
<keyword evidence="10" id="KW-1185">Reference proteome</keyword>
<evidence type="ECO:0000256" key="2">
    <source>
        <dbReference type="ARBA" id="ARBA00010617"/>
    </source>
</evidence>
<evidence type="ECO:0000256" key="4">
    <source>
        <dbReference type="ARBA" id="ARBA00022723"/>
    </source>
</evidence>
<dbReference type="GO" id="GO:0016705">
    <property type="term" value="F:oxidoreductase activity, acting on paired donors, with incorporation or reduction of molecular oxygen"/>
    <property type="evidence" value="ECO:0007669"/>
    <property type="project" value="InterPro"/>
</dbReference>
<dbReference type="Gene3D" id="1.10.630.10">
    <property type="entry name" value="Cytochrome P450"/>
    <property type="match status" value="2"/>
</dbReference>
<evidence type="ECO:0000256" key="3">
    <source>
        <dbReference type="ARBA" id="ARBA00022617"/>
    </source>
</evidence>
<dbReference type="GO" id="GO:0020037">
    <property type="term" value="F:heme binding"/>
    <property type="evidence" value="ECO:0007669"/>
    <property type="project" value="InterPro"/>
</dbReference>
<keyword evidence="7" id="KW-0503">Monooxygenase</keyword>
<evidence type="ECO:0000256" key="1">
    <source>
        <dbReference type="ARBA" id="ARBA00001971"/>
    </source>
</evidence>
<dbReference type="SUPFAM" id="SSF48264">
    <property type="entry name" value="Cytochrome P450"/>
    <property type="match status" value="2"/>
</dbReference>
<dbReference type="PRINTS" id="PR00385">
    <property type="entry name" value="P450"/>
</dbReference>
<dbReference type="PRINTS" id="PR00463">
    <property type="entry name" value="EP450I"/>
</dbReference>
<dbReference type="InterPro" id="IPR036396">
    <property type="entry name" value="Cyt_P450_sf"/>
</dbReference>
<keyword evidence="6 8" id="KW-0408">Iron</keyword>
<evidence type="ECO:0000313" key="9">
    <source>
        <dbReference type="EMBL" id="KAF4370652.1"/>
    </source>
</evidence>
<dbReference type="AlphaFoldDB" id="A0A7J6FIW9"/>
<feature type="binding site" description="axial binding residue" evidence="8">
    <location>
        <position position="696"/>
    </location>
    <ligand>
        <name>heme</name>
        <dbReference type="ChEBI" id="CHEBI:30413"/>
    </ligand>
    <ligandPart>
        <name>Fe</name>
        <dbReference type="ChEBI" id="CHEBI:18248"/>
    </ligandPart>
</feature>
<organism evidence="9 10">
    <name type="scientific">Cannabis sativa</name>
    <name type="common">Hemp</name>
    <name type="synonym">Marijuana</name>
    <dbReference type="NCBI Taxonomy" id="3483"/>
    <lineage>
        <taxon>Eukaryota</taxon>
        <taxon>Viridiplantae</taxon>
        <taxon>Streptophyta</taxon>
        <taxon>Embryophyta</taxon>
        <taxon>Tracheophyta</taxon>
        <taxon>Spermatophyta</taxon>
        <taxon>Magnoliopsida</taxon>
        <taxon>eudicotyledons</taxon>
        <taxon>Gunneridae</taxon>
        <taxon>Pentapetalae</taxon>
        <taxon>rosids</taxon>
        <taxon>fabids</taxon>
        <taxon>Rosales</taxon>
        <taxon>Cannabaceae</taxon>
        <taxon>Cannabis</taxon>
    </lineage>
</organism>
<keyword evidence="5" id="KW-0560">Oxidoreductase</keyword>
<gene>
    <name evidence="9" type="ORF">G4B88_013408</name>
</gene>
<dbReference type="CDD" id="cd11072">
    <property type="entry name" value="CYP71-like"/>
    <property type="match status" value="1"/>
</dbReference>
<evidence type="ECO:0000313" key="10">
    <source>
        <dbReference type="Proteomes" id="UP000583929"/>
    </source>
</evidence>
<dbReference type="FunFam" id="1.10.630.10:FF:000043">
    <property type="entry name" value="Cytochrome P450 99A2"/>
    <property type="match status" value="1"/>
</dbReference>
<dbReference type="InterPro" id="IPR001128">
    <property type="entry name" value="Cyt_P450"/>
</dbReference>
<dbReference type="Proteomes" id="UP000583929">
    <property type="component" value="Unassembled WGS sequence"/>
</dbReference>
<evidence type="ECO:0008006" key="11">
    <source>
        <dbReference type="Google" id="ProtNLM"/>
    </source>
</evidence>